<reference evidence="2" key="1">
    <citation type="submission" date="2024-07" db="EMBL/GenBank/DDBJ databases">
        <authorList>
            <person name="Yu S.T."/>
        </authorList>
    </citation>
    <scope>NUCLEOTIDE SEQUENCE</scope>
    <source>
        <strain evidence="2">R35</strain>
    </source>
</reference>
<organism evidence="2">
    <name type="scientific">Streptomyces sp. R35</name>
    <dbReference type="NCBI Taxonomy" id="3238630"/>
    <lineage>
        <taxon>Bacteria</taxon>
        <taxon>Bacillati</taxon>
        <taxon>Actinomycetota</taxon>
        <taxon>Actinomycetes</taxon>
        <taxon>Kitasatosporales</taxon>
        <taxon>Streptomycetaceae</taxon>
        <taxon>Streptomyces</taxon>
    </lineage>
</organism>
<gene>
    <name evidence="2" type="ORF">AB5J50_43050</name>
</gene>
<protein>
    <submittedName>
        <fullName evidence="2">Uncharacterized protein</fullName>
    </submittedName>
</protein>
<proteinExistence type="predicted"/>
<accession>A0AB39SL71</accession>
<feature type="transmembrane region" description="Helical" evidence="1">
    <location>
        <begin position="7"/>
        <end position="28"/>
    </location>
</feature>
<evidence type="ECO:0000313" key="2">
    <source>
        <dbReference type="EMBL" id="XDQ67088.1"/>
    </source>
</evidence>
<keyword evidence="1" id="KW-0812">Transmembrane</keyword>
<evidence type="ECO:0000256" key="1">
    <source>
        <dbReference type="SAM" id="Phobius"/>
    </source>
</evidence>
<name>A0AB39SL71_9ACTN</name>
<sequence>MARRGGCVLNGCLAVLMTALVLVLFGMWRLSTASGRADGRARERMKESVEQTRDLLSQAASDGSLLGTEIDRSMRGGNGKADRAEVQRHGRRVTVTESFAIVEGGWYSGSASGCYRFDLVPASSPPPVSVHELSDAHCRDRSATTRYRDPAAVAADVVVELRAAVTRGGLTGFQNASVWQTGGIVRTGQETKHGQLITLALLSRGLDPADRDCYEFRAGEKPVTVTTRKLGPDGCDRIRREQQARAAAALRAELDAGSRQIEHRLERAVADGTLTDAELKRALALQQTDEGREVSFDAPVAVSVRVRRSPSEVDVVAKVNALDINHTSTGCYEFRAHLAKQSVTRRPAAEKDCLG</sequence>
<dbReference type="EMBL" id="CP163440">
    <property type="protein sequence ID" value="XDQ67088.1"/>
    <property type="molecule type" value="Genomic_DNA"/>
</dbReference>
<dbReference type="AlphaFoldDB" id="A0AB39SL71"/>
<dbReference type="RefSeq" id="WP_369264023.1">
    <property type="nucleotide sequence ID" value="NZ_CP163440.1"/>
</dbReference>
<keyword evidence="1" id="KW-0472">Membrane</keyword>
<keyword evidence="1" id="KW-1133">Transmembrane helix</keyword>